<feature type="repeat" description="CHCR" evidence="1">
    <location>
        <begin position="226"/>
        <end position="369"/>
    </location>
</feature>
<dbReference type="Gene3D" id="1.25.40.730">
    <property type="match status" value="1"/>
</dbReference>
<keyword evidence="4" id="KW-1185">Reference proteome</keyword>
<dbReference type="GO" id="GO:0030479">
    <property type="term" value="C:actin cortical patch"/>
    <property type="evidence" value="ECO:0007669"/>
    <property type="project" value="TreeGrafter"/>
</dbReference>
<dbReference type="InterPro" id="IPR000547">
    <property type="entry name" value="Clathrin_H-chain/VPS_repeat"/>
</dbReference>
<accession>A0A0L0VYY5</accession>
<dbReference type="EMBL" id="AJIL01000012">
    <property type="protein sequence ID" value="KNF04499.1"/>
    <property type="molecule type" value="Genomic_DNA"/>
</dbReference>
<dbReference type="STRING" id="1165861.A0A0L0VYY5"/>
<sequence length="454" mass="52028">MARKTLREPKIDTELRVAYAKTDRLHDTEEFLTMSNVADQLSAGEQVFEAGLYDAARLLFSAISNWAILATTSIYLGDNQAAVDCARKAVKLYENKGYFEELMQLLEAGLGLERAHMGMFTELSISYAKHKPSKLMEHLKLFWSRINIPKVIRASEQARRWPELVFLYVHYDEFDNAVLAMMERSADAWDHSQFKDIIVKVANVELYYKSLSFYLQEQPTLLTDLLTVLVARIDHTRAVKIFQKTDNLPLIKPYLIAVQHLDLPAINEAYHDLLIEEEDYATSRDSLSNHENFDQVNLAQRLENHQFLEFRRLASLVYAKNSKLQESIGLSKDDKLFKDAMITAASSNSNGVVEELLEYFVKIGNKECFAARLYICYDLIRPDVVEDLQWRQIRAINDYTMPHRLQRMREQDTEPVEETEQEPIIGPGFGGRLMLNQGPSKGTVMGQPGGGMQS</sequence>
<dbReference type="Pfam" id="PF00637">
    <property type="entry name" value="Clathrin"/>
    <property type="match status" value="2"/>
</dbReference>
<name>A0A0L0VYY5_9BASI</name>
<evidence type="ECO:0000256" key="2">
    <source>
        <dbReference type="SAM" id="MobiDB-lite"/>
    </source>
</evidence>
<dbReference type="GO" id="GO:0006895">
    <property type="term" value="P:Golgi to endosome transport"/>
    <property type="evidence" value="ECO:0007669"/>
    <property type="project" value="TreeGrafter"/>
</dbReference>
<organism evidence="3 4">
    <name type="scientific">Puccinia striiformis f. sp. tritici PST-78</name>
    <dbReference type="NCBI Taxonomy" id="1165861"/>
    <lineage>
        <taxon>Eukaryota</taxon>
        <taxon>Fungi</taxon>
        <taxon>Dikarya</taxon>
        <taxon>Basidiomycota</taxon>
        <taxon>Pucciniomycotina</taxon>
        <taxon>Pucciniomycetes</taxon>
        <taxon>Pucciniales</taxon>
        <taxon>Pucciniaceae</taxon>
        <taxon>Puccinia</taxon>
    </lineage>
</organism>
<dbReference type="SMART" id="SM00299">
    <property type="entry name" value="CLH"/>
    <property type="match status" value="2"/>
</dbReference>
<evidence type="ECO:0000313" key="4">
    <source>
        <dbReference type="Proteomes" id="UP000054564"/>
    </source>
</evidence>
<protein>
    <submittedName>
        <fullName evidence="3">Uncharacterized protein</fullName>
    </submittedName>
</protein>
<feature type="repeat" description="CHCR" evidence="1">
    <location>
        <begin position="77"/>
        <end position="223"/>
    </location>
</feature>
<feature type="region of interest" description="Disordered" evidence="2">
    <location>
        <begin position="409"/>
        <end position="430"/>
    </location>
</feature>
<dbReference type="InterPro" id="IPR011990">
    <property type="entry name" value="TPR-like_helical_dom_sf"/>
</dbReference>
<evidence type="ECO:0000256" key="1">
    <source>
        <dbReference type="PROSITE-ProRule" id="PRU01006"/>
    </source>
</evidence>
<dbReference type="InterPro" id="IPR016024">
    <property type="entry name" value="ARM-type_fold"/>
</dbReference>
<gene>
    <name evidence="3" type="ORF">PSTG_02409</name>
</gene>
<proteinExistence type="predicted"/>
<dbReference type="AlphaFoldDB" id="A0A0L0VYY5"/>
<dbReference type="Proteomes" id="UP000054564">
    <property type="component" value="Unassembled WGS sequence"/>
</dbReference>
<dbReference type="PANTHER" id="PTHR10292">
    <property type="entry name" value="CLATHRIN HEAVY CHAIN RELATED"/>
    <property type="match status" value="1"/>
</dbReference>
<comment type="caution">
    <text evidence="3">The sequence shown here is derived from an EMBL/GenBank/DDBJ whole genome shotgun (WGS) entry which is preliminary data.</text>
</comment>
<dbReference type="GO" id="GO:0006898">
    <property type="term" value="P:receptor-mediated endocytosis"/>
    <property type="evidence" value="ECO:0007669"/>
    <property type="project" value="TreeGrafter"/>
</dbReference>
<dbReference type="GO" id="GO:0071439">
    <property type="term" value="C:clathrin complex"/>
    <property type="evidence" value="ECO:0007669"/>
    <property type="project" value="TreeGrafter"/>
</dbReference>
<dbReference type="Gene3D" id="1.25.40.10">
    <property type="entry name" value="Tetratricopeptide repeat domain"/>
    <property type="match status" value="2"/>
</dbReference>
<evidence type="ECO:0000313" key="3">
    <source>
        <dbReference type="EMBL" id="KNF04499.1"/>
    </source>
</evidence>
<dbReference type="GO" id="GO:0005829">
    <property type="term" value="C:cytosol"/>
    <property type="evidence" value="ECO:0007669"/>
    <property type="project" value="GOC"/>
</dbReference>
<dbReference type="SUPFAM" id="SSF48371">
    <property type="entry name" value="ARM repeat"/>
    <property type="match status" value="1"/>
</dbReference>
<reference evidence="4" key="1">
    <citation type="submission" date="2014-03" db="EMBL/GenBank/DDBJ databases">
        <title>The Genome Sequence of Puccinia striiformis f. sp. tritici PST-78.</title>
        <authorList>
            <consortium name="The Broad Institute Genome Sequencing Platform"/>
            <person name="Cuomo C."/>
            <person name="Hulbert S."/>
            <person name="Chen X."/>
            <person name="Walker B."/>
            <person name="Young S.K."/>
            <person name="Zeng Q."/>
            <person name="Gargeya S."/>
            <person name="Fitzgerald M."/>
            <person name="Haas B."/>
            <person name="Abouelleil A."/>
            <person name="Alvarado L."/>
            <person name="Arachchi H.M."/>
            <person name="Berlin A.M."/>
            <person name="Chapman S.B."/>
            <person name="Goldberg J."/>
            <person name="Griggs A."/>
            <person name="Gujja S."/>
            <person name="Hansen M."/>
            <person name="Howarth C."/>
            <person name="Imamovic A."/>
            <person name="Larimer J."/>
            <person name="McCowan C."/>
            <person name="Montmayeur A."/>
            <person name="Murphy C."/>
            <person name="Neiman D."/>
            <person name="Pearson M."/>
            <person name="Priest M."/>
            <person name="Roberts A."/>
            <person name="Saif S."/>
            <person name="Shea T."/>
            <person name="Sisk P."/>
            <person name="Sykes S."/>
            <person name="Wortman J."/>
            <person name="Nusbaum C."/>
            <person name="Birren B."/>
        </authorList>
    </citation>
    <scope>NUCLEOTIDE SEQUENCE [LARGE SCALE GENOMIC DNA]</scope>
    <source>
        <strain evidence="4">race PST-78</strain>
    </source>
</reference>
<dbReference type="PROSITE" id="PS50236">
    <property type="entry name" value="CHCR"/>
    <property type="match status" value="2"/>
</dbReference>
<dbReference type="GO" id="GO:0006886">
    <property type="term" value="P:intracellular protein transport"/>
    <property type="evidence" value="ECO:0007669"/>
    <property type="project" value="UniProtKB-UniRule"/>
</dbReference>
<dbReference type="InterPro" id="IPR055358">
    <property type="entry name" value="CHCR"/>
</dbReference>
<dbReference type="GO" id="GO:0032051">
    <property type="term" value="F:clathrin light chain binding"/>
    <property type="evidence" value="ECO:0007669"/>
    <property type="project" value="TreeGrafter"/>
</dbReference>
<dbReference type="PANTHER" id="PTHR10292:SF1">
    <property type="entry name" value="CLATHRIN HEAVY CHAIN"/>
    <property type="match status" value="1"/>
</dbReference>